<dbReference type="Pfam" id="PF03945">
    <property type="entry name" value="Endotoxin_N"/>
    <property type="match status" value="1"/>
</dbReference>
<dbReference type="KEGG" id="dfa:DFA_00259"/>
<dbReference type="Gene3D" id="1.20.190.10">
    <property type="entry name" value="Pesticidal crystal protein, N-terminal domain"/>
    <property type="match status" value="1"/>
</dbReference>
<proteinExistence type="predicted"/>
<reference evidence="3" key="1">
    <citation type="journal article" date="2011" name="Genome Res.">
        <title>Phylogeny-wide analysis of social amoeba genomes highlights ancient origins for complex intercellular communication.</title>
        <authorList>
            <person name="Heidel A.J."/>
            <person name="Lawal H.M."/>
            <person name="Felder M."/>
            <person name="Schilde C."/>
            <person name="Helps N.R."/>
            <person name="Tunggal B."/>
            <person name="Rivero F."/>
            <person name="John U."/>
            <person name="Schleicher M."/>
            <person name="Eichinger L."/>
            <person name="Platzer M."/>
            <person name="Noegel A.A."/>
            <person name="Schaap P."/>
            <person name="Gloeckner G."/>
        </authorList>
    </citation>
    <scope>NUCLEOTIDE SEQUENCE [LARGE SCALE GENOMIC DNA]</scope>
    <source>
        <strain evidence="3">SH3</strain>
    </source>
</reference>
<feature type="domain" description="Pesticidal crystal protein" evidence="1">
    <location>
        <begin position="65"/>
        <end position="288"/>
    </location>
</feature>
<evidence type="ECO:0000313" key="3">
    <source>
        <dbReference type="Proteomes" id="UP000007797"/>
    </source>
</evidence>
<sequence length="652" mass="72515">MEPINNQLKGSEIPKEVKQLVSSKMGKQGSKILDKILAKEKSELIKLINGQGVDPLNIFKGLLLAGVSLVPYVGGILSTLIDVIWSAAESKDDSAGEKMSKKFTDAMTKLIKQGIEKYDKDTLHAFFFGLTAVSEEYQRVFQLWQKNPTNNSTIQSVRTAHEDAHISFIQTIPHAQKPGYEVSELVFFALMATNHLSIMADRLMYGRAWQLTDEEIESFEKVYSDAVTKYTKYCLDAYNIGLKAVQESSEDVPKEMYKDVYQWNRVNQYKSDMIINVFDLVNFWWQYDPRVCPKGAVYDTVRYIYSPICGVVNTTYAKNGYFSWEAYYHPTQQEIQDHFKDMYRYKGEFVGCGVRCFKRIDAILPRVLNPSTGQVTEYYYGGKGGVLKNTNNFDAANPCLGVNVGHEVVPWNLSIGGQYFGGSDNRVINKDLKVDDHKIGFLFGCGISVTPGFNDQINAICAAFVPEALTFNGVSTITDGPASVIDFQCCKVDDGYSTVPDTPFPGQMDTVIPVGKSAHFTVSYSGNGSPTSIFVIKLKASSTKGDATVTVSADGNPSVLATFKISDHFDIYSDTFAPNSPVRFNVGQKTTFHVKVDSSASGAVHFNSIALFSQQLQHSMLPASTTDPMDYNLNWDGIKNTDKSKFIPLINH</sequence>
<dbReference type="EMBL" id="GL883014">
    <property type="protein sequence ID" value="EGG19681.1"/>
    <property type="molecule type" value="Genomic_DNA"/>
</dbReference>
<evidence type="ECO:0000313" key="2">
    <source>
        <dbReference type="EMBL" id="EGG19681.1"/>
    </source>
</evidence>
<dbReference type="OrthoDB" id="24094at2759"/>
<dbReference type="InterPro" id="IPR005639">
    <property type="entry name" value="Pest_crys_dom_I"/>
</dbReference>
<dbReference type="SUPFAM" id="SSF56849">
    <property type="entry name" value="delta-Endotoxin (insectocide), N-terminal domain"/>
    <property type="match status" value="1"/>
</dbReference>
<keyword evidence="3" id="KW-1185">Reference proteome</keyword>
<evidence type="ECO:0000259" key="1">
    <source>
        <dbReference type="Pfam" id="PF03945"/>
    </source>
</evidence>
<gene>
    <name evidence="2" type="ORF">DFA_00259</name>
</gene>
<dbReference type="GO" id="GO:0090729">
    <property type="term" value="F:toxin activity"/>
    <property type="evidence" value="ECO:0007669"/>
    <property type="project" value="InterPro"/>
</dbReference>
<dbReference type="AlphaFoldDB" id="F4PY21"/>
<dbReference type="Proteomes" id="UP000007797">
    <property type="component" value="Unassembled WGS sequence"/>
</dbReference>
<dbReference type="GO" id="GO:0001907">
    <property type="term" value="P:symbiont-mediated killing of host cell"/>
    <property type="evidence" value="ECO:0007669"/>
    <property type="project" value="InterPro"/>
</dbReference>
<name>F4PY21_CACFS</name>
<dbReference type="GeneID" id="14871506"/>
<accession>F4PY21</accession>
<organism evidence="2 3">
    <name type="scientific">Cavenderia fasciculata</name>
    <name type="common">Slime mold</name>
    <name type="synonym">Dictyostelium fasciculatum</name>
    <dbReference type="NCBI Taxonomy" id="261658"/>
    <lineage>
        <taxon>Eukaryota</taxon>
        <taxon>Amoebozoa</taxon>
        <taxon>Evosea</taxon>
        <taxon>Eumycetozoa</taxon>
        <taxon>Dictyostelia</taxon>
        <taxon>Acytosteliales</taxon>
        <taxon>Cavenderiaceae</taxon>
        <taxon>Cavenderia</taxon>
    </lineage>
</organism>
<dbReference type="InterPro" id="IPR038979">
    <property type="entry name" value="Pest_crys"/>
</dbReference>
<dbReference type="InterPro" id="IPR036716">
    <property type="entry name" value="Pest_crys_N_sf"/>
</dbReference>
<dbReference type="PANTHER" id="PTHR37003:SF2">
    <property type="entry name" value="PESTICIDAL CRYSTAL PROTEIN N-TERMINAL DOMAIN-CONTAINING PROTEIN"/>
    <property type="match status" value="1"/>
</dbReference>
<protein>
    <recommendedName>
        <fullName evidence="1">Pesticidal crystal protein domain-containing protein</fullName>
    </recommendedName>
</protein>
<dbReference type="PANTHER" id="PTHR37003">
    <property type="entry name" value="ENDOTOXIN_N DOMAIN-CONTAINING PROTEIN-RELATED"/>
    <property type="match status" value="1"/>
</dbReference>
<dbReference type="RefSeq" id="XP_004357975.1">
    <property type="nucleotide sequence ID" value="XM_004357918.1"/>
</dbReference>